<evidence type="ECO:0000313" key="2">
    <source>
        <dbReference type="EMBL" id="SVE40451.1"/>
    </source>
</evidence>
<sequence length="50" mass="5615">IDKAAFPPKNRIKPNRRYIVSLGAVVGLFSGILLVFFVSFIQKQKEIHSA</sequence>
<feature type="transmembrane region" description="Helical" evidence="1">
    <location>
        <begin position="18"/>
        <end position="41"/>
    </location>
</feature>
<accession>A0A383D7U8</accession>
<keyword evidence="1" id="KW-1133">Transmembrane helix</keyword>
<evidence type="ECO:0008006" key="3">
    <source>
        <dbReference type="Google" id="ProtNLM"/>
    </source>
</evidence>
<gene>
    <name evidence="2" type="ORF">METZ01_LOCUS493305</name>
</gene>
<name>A0A383D7U8_9ZZZZ</name>
<feature type="non-terminal residue" evidence="2">
    <location>
        <position position="1"/>
    </location>
</feature>
<keyword evidence="1" id="KW-0472">Membrane</keyword>
<evidence type="ECO:0000256" key="1">
    <source>
        <dbReference type="SAM" id="Phobius"/>
    </source>
</evidence>
<organism evidence="2">
    <name type="scientific">marine metagenome</name>
    <dbReference type="NCBI Taxonomy" id="408172"/>
    <lineage>
        <taxon>unclassified sequences</taxon>
        <taxon>metagenomes</taxon>
        <taxon>ecological metagenomes</taxon>
    </lineage>
</organism>
<dbReference type="AlphaFoldDB" id="A0A383D7U8"/>
<proteinExistence type="predicted"/>
<dbReference type="EMBL" id="UINC01214978">
    <property type="protein sequence ID" value="SVE40451.1"/>
    <property type="molecule type" value="Genomic_DNA"/>
</dbReference>
<keyword evidence="1" id="KW-0812">Transmembrane</keyword>
<protein>
    <recommendedName>
        <fullName evidence="3">Tyrosine kinase G-rich domain-containing protein</fullName>
    </recommendedName>
</protein>
<reference evidence="2" key="1">
    <citation type="submission" date="2018-05" db="EMBL/GenBank/DDBJ databases">
        <authorList>
            <person name="Lanie J.A."/>
            <person name="Ng W.-L."/>
            <person name="Kazmierczak K.M."/>
            <person name="Andrzejewski T.M."/>
            <person name="Davidsen T.M."/>
            <person name="Wayne K.J."/>
            <person name="Tettelin H."/>
            <person name="Glass J.I."/>
            <person name="Rusch D."/>
            <person name="Podicherti R."/>
            <person name="Tsui H.-C.T."/>
            <person name="Winkler M.E."/>
        </authorList>
    </citation>
    <scope>NUCLEOTIDE SEQUENCE</scope>
</reference>